<name>A0A7T8JV72_CALRO</name>
<dbReference type="Gene3D" id="3.30.70.330">
    <property type="match status" value="1"/>
</dbReference>
<evidence type="ECO:0000256" key="2">
    <source>
        <dbReference type="PROSITE-ProRule" id="PRU00176"/>
    </source>
</evidence>
<dbReference type="PANTHER" id="PTHR48024:SF56">
    <property type="entry name" value="HETEROGENEOUS NUCLEAR RIBONUCLEOPROTEIN A0"/>
    <property type="match status" value="1"/>
</dbReference>
<feature type="region of interest" description="Disordered" evidence="3">
    <location>
        <begin position="1"/>
        <end position="44"/>
    </location>
</feature>
<dbReference type="AlphaFoldDB" id="A0A7T8JV72"/>
<keyword evidence="1 2" id="KW-0694">RNA-binding</keyword>
<dbReference type="Pfam" id="PF00076">
    <property type="entry name" value="RRM_1"/>
    <property type="match status" value="1"/>
</dbReference>
<dbReference type="GO" id="GO:0005634">
    <property type="term" value="C:nucleus"/>
    <property type="evidence" value="ECO:0007669"/>
    <property type="project" value="TreeGrafter"/>
</dbReference>
<dbReference type="InterPro" id="IPR035979">
    <property type="entry name" value="RBD_domain_sf"/>
</dbReference>
<gene>
    <name evidence="5" type="ORF">FKW44_021289</name>
</gene>
<keyword evidence="6" id="KW-1185">Reference proteome</keyword>
<feature type="non-terminal residue" evidence="5">
    <location>
        <position position="1"/>
    </location>
</feature>
<feature type="domain" description="RRM" evidence="4">
    <location>
        <begin position="36"/>
        <end position="81"/>
    </location>
</feature>
<dbReference type="GO" id="GO:0003730">
    <property type="term" value="F:mRNA 3'-UTR binding"/>
    <property type="evidence" value="ECO:0007669"/>
    <property type="project" value="TreeGrafter"/>
</dbReference>
<evidence type="ECO:0000313" key="6">
    <source>
        <dbReference type="Proteomes" id="UP000595437"/>
    </source>
</evidence>
<dbReference type="InterPro" id="IPR000504">
    <property type="entry name" value="RRM_dom"/>
</dbReference>
<feature type="compositionally biased region" description="Low complexity" evidence="3">
    <location>
        <begin position="1"/>
        <end position="29"/>
    </location>
</feature>
<accession>A0A7T8JV72</accession>
<evidence type="ECO:0000256" key="1">
    <source>
        <dbReference type="ARBA" id="ARBA00022884"/>
    </source>
</evidence>
<protein>
    <recommendedName>
        <fullName evidence="4">RRM domain-containing protein</fullName>
    </recommendedName>
</protein>
<dbReference type="SUPFAM" id="SSF54928">
    <property type="entry name" value="RNA-binding domain, RBD"/>
    <property type="match status" value="1"/>
</dbReference>
<organism evidence="5 6">
    <name type="scientific">Caligus rogercresseyi</name>
    <name type="common">Sea louse</name>
    <dbReference type="NCBI Taxonomy" id="217165"/>
    <lineage>
        <taxon>Eukaryota</taxon>
        <taxon>Metazoa</taxon>
        <taxon>Ecdysozoa</taxon>
        <taxon>Arthropoda</taxon>
        <taxon>Crustacea</taxon>
        <taxon>Multicrustacea</taxon>
        <taxon>Hexanauplia</taxon>
        <taxon>Copepoda</taxon>
        <taxon>Siphonostomatoida</taxon>
        <taxon>Caligidae</taxon>
        <taxon>Caligus</taxon>
    </lineage>
</organism>
<dbReference type="OrthoDB" id="4207594at2759"/>
<proteinExistence type="predicted"/>
<sequence length="81" mass="8718">QSSSPESLKSSSPPASVVLSNSSSSNSSSQKDTTHTKLFVGGLPYHTTDKSLREHFEVFGEIEEAVVITDRTTGKSRDMDS</sequence>
<dbReference type="EMBL" id="CP045904">
    <property type="protein sequence ID" value="QQP36248.1"/>
    <property type="molecule type" value="Genomic_DNA"/>
</dbReference>
<reference evidence="6" key="1">
    <citation type="submission" date="2021-01" db="EMBL/GenBank/DDBJ databases">
        <title>Caligus Genome Assembly.</title>
        <authorList>
            <person name="Gallardo-Escarate C."/>
        </authorList>
    </citation>
    <scope>NUCLEOTIDE SEQUENCE [LARGE SCALE GENOMIC DNA]</scope>
</reference>
<dbReference type="InterPro" id="IPR012677">
    <property type="entry name" value="Nucleotide-bd_a/b_plait_sf"/>
</dbReference>
<dbReference type="InterPro" id="IPR050886">
    <property type="entry name" value="RNA-binding_reg"/>
</dbReference>
<evidence type="ECO:0000259" key="4">
    <source>
        <dbReference type="PROSITE" id="PS50102"/>
    </source>
</evidence>
<dbReference type="GO" id="GO:0005829">
    <property type="term" value="C:cytosol"/>
    <property type="evidence" value="ECO:0007669"/>
    <property type="project" value="TreeGrafter"/>
</dbReference>
<evidence type="ECO:0000313" key="5">
    <source>
        <dbReference type="EMBL" id="QQP36248.1"/>
    </source>
</evidence>
<dbReference type="PROSITE" id="PS50102">
    <property type="entry name" value="RRM"/>
    <property type="match status" value="1"/>
</dbReference>
<evidence type="ECO:0000256" key="3">
    <source>
        <dbReference type="SAM" id="MobiDB-lite"/>
    </source>
</evidence>
<dbReference type="PANTHER" id="PTHR48024">
    <property type="entry name" value="GEO13361P1-RELATED"/>
    <property type="match status" value="1"/>
</dbReference>
<dbReference type="Proteomes" id="UP000595437">
    <property type="component" value="Chromosome 15"/>
</dbReference>